<dbReference type="Proteomes" id="UP001501352">
    <property type="component" value="Unassembled WGS sequence"/>
</dbReference>
<comment type="caution">
    <text evidence="3">The sequence shown here is derived from an EMBL/GenBank/DDBJ whole genome shotgun (WGS) entry which is preliminary data.</text>
</comment>
<evidence type="ECO:0000256" key="2">
    <source>
        <dbReference type="SAM" id="SignalP"/>
    </source>
</evidence>
<reference evidence="3 4" key="1">
    <citation type="journal article" date="2019" name="Int. J. Syst. Evol. Microbiol.">
        <title>The Global Catalogue of Microorganisms (GCM) 10K type strain sequencing project: providing services to taxonomists for standard genome sequencing and annotation.</title>
        <authorList>
            <consortium name="The Broad Institute Genomics Platform"/>
            <consortium name="The Broad Institute Genome Sequencing Center for Infectious Disease"/>
            <person name="Wu L."/>
            <person name="Ma J."/>
        </authorList>
    </citation>
    <scope>NUCLEOTIDE SEQUENCE [LARGE SCALE GENOMIC DNA]</scope>
    <source>
        <strain evidence="3 4">JCM 12928</strain>
    </source>
</reference>
<evidence type="ECO:0000313" key="4">
    <source>
        <dbReference type="Proteomes" id="UP001501352"/>
    </source>
</evidence>
<protein>
    <submittedName>
        <fullName evidence="3">Uncharacterized protein</fullName>
    </submittedName>
</protein>
<proteinExistence type="predicted"/>
<gene>
    <name evidence="3" type="ORF">GCM10009422_29890</name>
</gene>
<accession>A0ABN1H6P1</accession>
<feature type="compositionally biased region" description="Basic and acidic residues" evidence="1">
    <location>
        <begin position="44"/>
        <end position="60"/>
    </location>
</feature>
<feature type="signal peptide" evidence="2">
    <location>
        <begin position="1"/>
        <end position="25"/>
    </location>
</feature>
<organism evidence="3 4">
    <name type="scientific">Brevundimonas kwangchunensis</name>
    <dbReference type="NCBI Taxonomy" id="322163"/>
    <lineage>
        <taxon>Bacteria</taxon>
        <taxon>Pseudomonadati</taxon>
        <taxon>Pseudomonadota</taxon>
        <taxon>Alphaproteobacteria</taxon>
        <taxon>Caulobacterales</taxon>
        <taxon>Caulobacteraceae</taxon>
        <taxon>Brevundimonas</taxon>
    </lineage>
</organism>
<keyword evidence="4" id="KW-1185">Reference proteome</keyword>
<evidence type="ECO:0000256" key="1">
    <source>
        <dbReference type="SAM" id="MobiDB-lite"/>
    </source>
</evidence>
<evidence type="ECO:0000313" key="3">
    <source>
        <dbReference type="EMBL" id="GAA0630388.1"/>
    </source>
</evidence>
<sequence>MKNKMIIGLIGAFAVSIGLSQPALANSAVTYAGSGQQASGAARAEGETRGTRMTRQERGRSRAPSPEQVRAAAQTHLTAAGVTCSLTEAVNPGRIGTTDVYEVACDSAPGYILMASTPPQAFDCIELAGTAATARAADPAADVGMQCMLPANQNGLQVISAWAQQAGAACTIDQAQAVGKRGSDTVYEIGCANADGYWMQKVDGAFALTPCIKVTSQGSTCRFTTPEEIATSFQTKLAGTEAESCQVAQVRLMGGNENGEFYEAKCAAEGEGFIARLNAEGVTQQVYACASSAARVIGSGCTLTQVPAAPATGGRP</sequence>
<feature type="chain" id="PRO_5045547067" evidence="2">
    <location>
        <begin position="26"/>
        <end position="316"/>
    </location>
</feature>
<dbReference type="EMBL" id="BAAAGA010000010">
    <property type="protein sequence ID" value="GAA0630388.1"/>
    <property type="molecule type" value="Genomic_DNA"/>
</dbReference>
<feature type="region of interest" description="Disordered" evidence="1">
    <location>
        <begin position="35"/>
        <end position="69"/>
    </location>
</feature>
<dbReference type="RefSeq" id="WP_343794810.1">
    <property type="nucleotide sequence ID" value="NZ_BAAAGA010000010.1"/>
</dbReference>
<keyword evidence="2" id="KW-0732">Signal</keyword>
<name>A0ABN1H6P1_9CAUL</name>